<dbReference type="Gene3D" id="3.40.50.1820">
    <property type="entry name" value="alpha/beta hydrolase"/>
    <property type="match status" value="1"/>
</dbReference>
<feature type="domain" description="Fungal lipase-type" evidence="2">
    <location>
        <begin position="279"/>
        <end position="317"/>
    </location>
</feature>
<keyword evidence="4" id="KW-1185">Reference proteome</keyword>
<organism evidence="3 4">
    <name type="scientific">Chenopodium quinoa</name>
    <name type="common">Quinoa</name>
    <dbReference type="NCBI Taxonomy" id="63459"/>
    <lineage>
        <taxon>Eukaryota</taxon>
        <taxon>Viridiplantae</taxon>
        <taxon>Streptophyta</taxon>
        <taxon>Embryophyta</taxon>
        <taxon>Tracheophyta</taxon>
        <taxon>Spermatophyta</taxon>
        <taxon>Magnoliopsida</taxon>
        <taxon>eudicotyledons</taxon>
        <taxon>Gunneridae</taxon>
        <taxon>Pentapetalae</taxon>
        <taxon>Caryophyllales</taxon>
        <taxon>Chenopodiaceae</taxon>
        <taxon>Chenopodioideae</taxon>
        <taxon>Atripliceae</taxon>
        <taxon>Chenopodium</taxon>
    </lineage>
</organism>
<protein>
    <recommendedName>
        <fullName evidence="2">Fungal lipase-type domain-containing protein</fullName>
    </recommendedName>
</protein>
<reference evidence="3" key="1">
    <citation type="journal article" date="2017" name="Nature">
        <title>The genome of Chenopodium quinoa.</title>
        <authorList>
            <person name="Jarvis D.E."/>
            <person name="Ho Y.S."/>
            <person name="Lightfoot D.J."/>
            <person name="Schmoeckel S.M."/>
            <person name="Li B."/>
            <person name="Borm T.J.A."/>
            <person name="Ohyanagi H."/>
            <person name="Mineta K."/>
            <person name="Michell C.T."/>
            <person name="Saber N."/>
            <person name="Kharbatia N.M."/>
            <person name="Rupper R.R."/>
            <person name="Sharp A.R."/>
            <person name="Dally N."/>
            <person name="Boughton B.A."/>
            <person name="Woo Y.H."/>
            <person name="Gao G."/>
            <person name="Schijlen E.G.W.M."/>
            <person name="Guo X."/>
            <person name="Momin A.A."/>
            <person name="Negrao S."/>
            <person name="Al-Babili S."/>
            <person name="Gehring C."/>
            <person name="Roessner U."/>
            <person name="Jung C."/>
            <person name="Murphy K."/>
            <person name="Arold S.T."/>
            <person name="Gojobori T."/>
            <person name="van der Linden C.G."/>
            <person name="van Loo E.N."/>
            <person name="Jellen E.N."/>
            <person name="Maughan P.J."/>
            <person name="Tester M."/>
        </authorList>
    </citation>
    <scope>NUCLEOTIDE SEQUENCE [LARGE SCALE GENOMIC DNA]</scope>
    <source>
        <strain evidence="3">cv. PI 614886</strain>
    </source>
</reference>
<dbReference type="GO" id="GO:0016787">
    <property type="term" value="F:hydrolase activity"/>
    <property type="evidence" value="ECO:0007669"/>
    <property type="project" value="UniProtKB-KW"/>
</dbReference>
<sequence length="482" mass="54463">MAKRGCYIETYLFNPPYTSAPIETLNNPNLKTGARIATSVITAGLTLALKGTKNKHTTQQHDPFTTLSSWIPYLFVNPKDPISCEYIGYFEHREKMEGWSIGGIERIATKNSVVGLLSGALGREGEALHLIPSAFVIKNMIVKEQDLKISHGIHQWRLPEHRRSFAACMVQGVFVLERDRQENRTKHDALAPIWWNFFHFKCFQTLVDPIDSSIFGIIYKYKPHIPNIFYPTGTPPKYVIAFRGTIIRPETRKRDFHLDVKLALNRLARDSRYQAAFLAIEGIIAKVGPNKVWLTGHSLGAAIALQAGKELARRGYFIETYLFNPPYISTPIEKLNDPNLKNGARIARSVLNAGLSLAINGTKNNPTPEQKDPFTILSSWTPYLFLNPKDPICCEYIGYFEHREKMEGWGVGKIERIATKNSVLSLLSGALGRDHGEALHLIPSAFVTKNVVSKEQDLMAAHGLLQWWEPHSHWQSKVYQFG</sequence>
<dbReference type="GO" id="GO:0006629">
    <property type="term" value="P:lipid metabolic process"/>
    <property type="evidence" value="ECO:0007669"/>
    <property type="project" value="InterPro"/>
</dbReference>
<proteinExistence type="predicted"/>
<dbReference type="InterPro" id="IPR002921">
    <property type="entry name" value="Fungal_lipase-type"/>
</dbReference>
<accession>A0A803L2K8</accession>
<dbReference type="OMA" id="RVGPNIW"/>
<dbReference type="PANTHER" id="PTHR31479">
    <property type="entry name" value="ALPHA/BETA-HYDROLASES SUPERFAMILY PROTEIN"/>
    <property type="match status" value="1"/>
</dbReference>
<dbReference type="Proteomes" id="UP000596660">
    <property type="component" value="Unplaced"/>
</dbReference>
<dbReference type="AlphaFoldDB" id="A0A803L2K8"/>
<dbReference type="EnsemblPlants" id="AUR62006097-RA">
    <property type="protein sequence ID" value="AUR62006097-RA:cds"/>
    <property type="gene ID" value="AUR62006097"/>
</dbReference>
<name>A0A803L2K8_CHEQI</name>
<evidence type="ECO:0000313" key="3">
    <source>
        <dbReference type="EnsemblPlants" id="AUR62006097-RA:cds"/>
    </source>
</evidence>
<evidence type="ECO:0000256" key="1">
    <source>
        <dbReference type="ARBA" id="ARBA00022801"/>
    </source>
</evidence>
<keyword evidence="1" id="KW-0378">Hydrolase</keyword>
<reference evidence="3" key="2">
    <citation type="submission" date="2021-03" db="UniProtKB">
        <authorList>
            <consortium name="EnsemblPlants"/>
        </authorList>
    </citation>
    <scope>IDENTIFICATION</scope>
</reference>
<dbReference type="Gramene" id="AUR62006097-RA">
    <property type="protein sequence ID" value="AUR62006097-RA:cds"/>
    <property type="gene ID" value="AUR62006097"/>
</dbReference>
<dbReference type="Pfam" id="PF01764">
    <property type="entry name" value="Lipase_3"/>
    <property type="match status" value="1"/>
</dbReference>
<dbReference type="InterPro" id="IPR029058">
    <property type="entry name" value="AB_hydrolase_fold"/>
</dbReference>
<evidence type="ECO:0000313" key="4">
    <source>
        <dbReference type="Proteomes" id="UP000596660"/>
    </source>
</evidence>
<dbReference type="SUPFAM" id="SSF53474">
    <property type="entry name" value="alpha/beta-Hydrolases"/>
    <property type="match status" value="1"/>
</dbReference>
<evidence type="ECO:0000259" key="2">
    <source>
        <dbReference type="Pfam" id="PF01764"/>
    </source>
</evidence>
<dbReference type="PANTHER" id="PTHR31479:SF4">
    <property type="entry name" value="FUNGAL LIPASE-LIKE DOMAIN-CONTAINING PROTEIN"/>
    <property type="match status" value="1"/>
</dbReference>